<keyword evidence="8" id="KW-1185">Reference proteome</keyword>
<evidence type="ECO:0000313" key="8">
    <source>
        <dbReference type="Proteomes" id="UP000198372"/>
    </source>
</evidence>
<dbReference type="EC" id="3.1.1.3" evidence="2"/>
<evidence type="ECO:0000256" key="3">
    <source>
        <dbReference type="ARBA" id="ARBA00022801"/>
    </source>
</evidence>
<keyword evidence="5" id="KW-0443">Lipid metabolism</keyword>
<keyword evidence="3" id="KW-0378">Hydrolase</keyword>
<dbReference type="GO" id="GO:0016042">
    <property type="term" value="P:lipid catabolic process"/>
    <property type="evidence" value="ECO:0007669"/>
    <property type="project" value="UniProtKB-UniRule"/>
</dbReference>
<organism evidence="7 8">
    <name type="scientific">Microbotryum intermedium</name>
    <dbReference type="NCBI Taxonomy" id="269621"/>
    <lineage>
        <taxon>Eukaryota</taxon>
        <taxon>Fungi</taxon>
        <taxon>Dikarya</taxon>
        <taxon>Basidiomycota</taxon>
        <taxon>Pucciniomycotina</taxon>
        <taxon>Microbotryomycetes</taxon>
        <taxon>Microbotryales</taxon>
        <taxon>Microbotryaceae</taxon>
        <taxon>Microbotryum</taxon>
    </lineage>
</organism>
<evidence type="ECO:0000256" key="1">
    <source>
        <dbReference type="ARBA" id="ARBA00001024"/>
    </source>
</evidence>
<dbReference type="InterPro" id="IPR029058">
    <property type="entry name" value="AB_hydrolase_fold"/>
</dbReference>
<feature type="signal peptide" evidence="6">
    <location>
        <begin position="1"/>
        <end position="29"/>
    </location>
</feature>
<reference evidence="8" key="1">
    <citation type="submission" date="2016-09" db="EMBL/GenBank/DDBJ databases">
        <authorList>
            <person name="Jeantristanb JTB J.-T."/>
            <person name="Ricardo R."/>
        </authorList>
    </citation>
    <scope>NUCLEOTIDE SEQUENCE [LARGE SCALE GENOMIC DNA]</scope>
</reference>
<keyword evidence="6" id="KW-0732">Signal</keyword>
<dbReference type="PANTHER" id="PTHR34853">
    <property type="match status" value="1"/>
</dbReference>
<dbReference type="InterPro" id="IPR005152">
    <property type="entry name" value="Lipase_secreted"/>
</dbReference>
<comment type="catalytic activity">
    <reaction evidence="1">
        <text>a triacylglycerol + H2O = a diacylglycerol + a fatty acid + H(+)</text>
        <dbReference type="Rhea" id="RHEA:12044"/>
        <dbReference type="ChEBI" id="CHEBI:15377"/>
        <dbReference type="ChEBI" id="CHEBI:15378"/>
        <dbReference type="ChEBI" id="CHEBI:17855"/>
        <dbReference type="ChEBI" id="CHEBI:18035"/>
        <dbReference type="ChEBI" id="CHEBI:28868"/>
        <dbReference type="EC" id="3.1.1.3"/>
    </reaction>
</comment>
<dbReference type="EMBL" id="FMSP01000008">
    <property type="protein sequence ID" value="SCV71849.1"/>
    <property type="molecule type" value="Genomic_DNA"/>
</dbReference>
<evidence type="ECO:0000256" key="2">
    <source>
        <dbReference type="ARBA" id="ARBA00013279"/>
    </source>
</evidence>
<gene>
    <name evidence="7" type="ORF">BQ2448_4543</name>
</gene>
<evidence type="ECO:0000256" key="5">
    <source>
        <dbReference type="ARBA" id="ARBA00023098"/>
    </source>
</evidence>
<dbReference type="Gene3D" id="1.10.260.130">
    <property type="match status" value="1"/>
</dbReference>
<dbReference type="GO" id="GO:0004806">
    <property type="term" value="F:triacylglycerol lipase activity"/>
    <property type="evidence" value="ECO:0007669"/>
    <property type="project" value="UniProtKB-UniRule"/>
</dbReference>
<dbReference type="PANTHER" id="PTHR34853:SF1">
    <property type="entry name" value="LIPASE 5"/>
    <property type="match status" value="1"/>
</dbReference>
<keyword evidence="4" id="KW-0442">Lipid degradation</keyword>
<accession>A0A238FGC7</accession>
<dbReference type="PIRSF" id="PIRSF029171">
    <property type="entry name" value="Esterase_LipA"/>
    <property type="match status" value="1"/>
</dbReference>
<protein>
    <recommendedName>
        <fullName evidence="2">triacylglycerol lipase</fullName>
        <ecNumber evidence="2">3.1.1.3</ecNumber>
    </recommendedName>
</protein>
<feature type="chain" id="PRO_5013436622" description="triacylglycerol lipase" evidence="6">
    <location>
        <begin position="30"/>
        <end position="459"/>
    </location>
</feature>
<evidence type="ECO:0000256" key="4">
    <source>
        <dbReference type="ARBA" id="ARBA00022963"/>
    </source>
</evidence>
<proteinExistence type="inferred from homology"/>
<evidence type="ECO:0000313" key="7">
    <source>
        <dbReference type="EMBL" id="SCV71849.1"/>
    </source>
</evidence>
<name>A0A238FGC7_9BASI</name>
<dbReference type="Proteomes" id="UP000198372">
    <property type="component" value="Unassembled WGS sequence"/>
</dbReference>
<dbReference type="SUPFAM" id="SSF53474">
    <property type="entry name" value="alpha/beta-Hydrolases"/>
    <property type="match status" value="1"/>
</dbReference>
<dbReference type="PROSITE" id="PS51257">
    <property type="entry name" value="PROKAR_LIPOPROTEIN"/>
    <property type="match status" value="1"/>
</dbReference>
<dbReference type="Pfam" id="PF03583">
    <property type="entry name" value="LIP"/>
    <property type="match status" value="1"/>
</dbReference>
<dbReference type="AlphaFoldDB" id="A0A238FGC7"/>
<sequence length="459" mass="49048">MVPRDDAASLLTQILTSCLALASVTPAYSAPVLGISVSSLLDPGPKFPYPDVDPFYTPPSTFEKDKPGTVYRSRQAANAGRGRTGTQILFRTSDAHRKPTTTISTILKTAASSNQYLVAYNMYEDAAAPQCAPSYCFNTNSEKLFCPDGDGQLNSFMKHGWTVIVTDFEGNNSAFSVGHQAGYQILDGYRAAINFLGLPKDVIIGGSGYSGGAIGTGWFAALHDSYAPELNIRALAFGGTPTNVASTMIKVNGGVWAGFAISGTVGQIAAYPELQPLYSEISTKKGATAFSNAKEHCGVWDLAHFAFSDILSTDFQSLGPELLYHPLVAKYMQKSVMGSAATETPKQPSLFMYHSTSDEVIPYDSALKTAESWCRNGAKISFVTEKGFGGHLGTQLAYASTAYSWLDEQLRGNMAPLTECAFTSAIHLALPIRARKAAGVRAMPRNLAAARVLGEESST</sequence>
<evidence type="ECO:0000256" key="6">
    <source>
        <dbReference type="PIRNR" id="PIRNR029171"/>
    </source>
</evidence>
<dbReference type="OrthoDB" id="2373480at2759"/>
<dbReference type="Gene3D" id="3.40.50.1820">
    <property type="entry name" value="alpha/beta hydrolase"/>
    <property type="match status" value="1"/>
</dbReference>
<comment type="similarity">
    <text evidence="6">Belongs to the AB hydrolase superfamily. Lipase family.</text>
</comment>